<gene>
    <name evidence="2" type="ORF">L484_025620</name>
</gene>
<keyword evidence="3" id="KW-1185">Reference proteome</keyword>
<dbReference type="Proteomes" id="UP000030645">
    <property type="component" value="Unassembled WGS sequence"/>
</dbReference>
<proteinExistence type="predicted"/>
<sequence length="94" mass="10677">MFKFISSKSKFDNGTKKDGSSRISCQPMAKSIASLMLARSGEVEGGLRRSKLRLRGAALERQEGRLDGKVKREILKTLYTIYHCFGIYEMDRLD</sequence>
<protein>
    <submittedName>
        <fullName evidence="2">Uncharacterized protein</fullName>
    </submittedName>
</protein>
<evidence type="ECO:0000313" key="3">
    <source>
        <dbReference type="Proteomes" id="UP000030645"/>
    </source>
</evidence>
<evidence type="ECO:0000313" key="2">
    <source>
        <dbReference type="EMBL" id="EXB76264.1"/>
    </source>
</evidence>
<reference evidence="3" key="1">
    <citation type="submission" date="2013-01" db="EMBL/GenBank/DDBJ databases">
        <title>Draft Genome Sequence of a Mulberry Tree, Morus notabilis C.K. Schneid.</title>
        <authorList>
            <person name="He N."/>
            <person name="Zhao S."/>
        </authorList>
    </citation>
    <scope>NUCLEOTIDE SEQUENCE</scope>
</reference>
<evidence type="ECO:0000256" key="1">
    <source>
        <dbReference type="SAM" id="MobiDB-lite"/>
    </source>
</evidence>
<organism evidence="2 3">
    <name type="scientific">Morus notabilis</name>
    <dbReference type="NCBI Taxonomy" id="981085"/>
    <lineage>
        <taxon>Eukaryota</taxon>
        <taxon>Viridiplantae</taxon>
        <taxon>Streptophyta</taxon>
        <taxon>Embryophyta</taxon>
        <taxon>Tracheophyta</taxon>
        <taxon>Spermatophyta</taxon>
        <taxon>Magnoliopsida</taxon>
        <taxon>eudicotyledons</taxon>
        <taxon>Gunneridae</taxon>
        <taxon>Pentapetalae</taxon>
        <taxon>rosids</taxon>
        <taxon>fabids</taxon>
        <taxon>Rosales</taxon>
        <taxon>Moraceae</taxon>
        <taxon>Moreae</taxon>
        <taxon>Morus</taxon>
    </lineage>
</organism>
<accession>W9RJD2</accession>
<feature type="region of interest" description="Disordered" evidence="1">
    <location>
        <begin position="1"/>
        <end position="23"/>
    </location>
</feature>
<dbReference type="AlphaFoldDB" id="W9RJD2"/>
<name>W9RJD2_9ROSA</name>
<feature type="compositionally biased region" description="Basic and acidic residues" evidence="1">
    <location>
        <begin position="9"/>
        <end position="20"/>
    </location>
</feature>
<dbReference type="EMBL" id="KE344715">
    <property type="protein sequence ID" value="EXB76264.1"/>
    <property type="molecule type" value="Genomic_DNA"/>
</dbReference>